<sequence length="372" mass="40446">MPTQRSCTPLLGAALLLVASGCSVLEPDKIDYKSSGRGVSLEVPPDLSQLPGQSRYSVQGSGTVTASGYQAGQVAAAGTGTPTAANKVADVQFMRQDGERWLRIERAPDQLWGPVRDFWLESGFLMAVDQANMGLMETDWAENRAKIPQDFIRNTIGKVFDSLYSTGERDKFRTRLERNANGGTDIFVTHRGMEEVYSSARKDSTVWQPRARDPELEAEFLRRLMVKLGVSQEQAKAALATAATAPAAAASNARVVAAGGGAPAVQLAEDFDRAWRRVGLALDRTGFTVEDRDRSKGVYFVRYVDPTVEKKEPGFFGRLMGRGSQQLPTNQYQIAVRSEGQNSLVTVNDRAGAPAASADAQRIVKVLADELK</sequence>
<organism evidence="1 2">
    <name type="scientific">Ottowia testudinis</name>
    <dbReference type="NCBI Taxonomy" id="2816950"/>
    <lineage>
        <taxon>Bacteria</taxon>
        <taxon>Pseudomonadati</taxon>
        <taxon>Pseudomonadota</taxon>
        <taxon>Betaproteobacteria</taxon>
        <taxon>Burkholderiales</taxon>
        <taxon>Comamonadaceae</taxon>
        <taxon>Ottowia</taxon>
    </lineage>
</organism>
<gene>
    <name evidence="1" type="primary">bamC</name>
    <name evidence="1" type="ORF">J1M35_09530</name>
</gene>
<dbReference type="KEGG" id="otd:J1M35_09530"/>
<accession>A0A975CJP4</accession>
<dbReference type="Pfam" id="PF06804">
    <property type="entry name" value="Lipoprotein_18"/>
    <property type="match status" value="1"/>
</dbReference>
<evidence type="ECO:0000313" key="1">
    <source>
        <dbReference type="EMBL" id="QTD47076.1"/>
    </source>
</evidence>
<dbReference type="EMBL" id="CP071796">
    <property type="protein sequence ID" value="QTD47076.1"/>
    <property type="molecule type" value="Genomic_DNA"/>
</dbReference>
<dbReference type="PROSITE" id="PS51257">
    <property type="entry name" value="PROKAR_LIPOPROTEIN"/>
    <property type="match status" value="1"/>
</dbReference>
<keyword evidence="2" id="KW-1185">Reference proteome</keyword>
<dbReference type="Proteomes" id="UP000663903">
    <property type="component" value="Chromosome"/>
</dbReference>
<reference evidence="1" key="1">
    <citation type="submission" date="2021-03" db="EMBL/GenBank/DDBJ databases">
        <title>Ottowia sp. 27C isolated from the cloaca of a Giant Asian pond turtle (Heosemys grandis).</title>
        <authorList>
            <person name="Spergser J."/>
            <person name="Busse H.-J."/>
        </authorList>
    </citation>
    <scope>NUCLEOTIDE SEQUENCE</scope>
    <source>
        <strain evidence="1">27C</strain>
    </source>
</reference>
<name>A0A975CJP4_9BURK</name>
<dbReference type="RefSeq" id="WP_208010972.1">
    <property type="nucleotide sequence ID" value="NZ_CP071796.1"/>
</dbReference>
<dbReference type="InterPro" id="IPR042268">
    <property type="entry name" value="BamC_C"/>
</dbReference>
<evidence type="ECO:0000313" key="2">
    <source>
        <dbReference type="Proteomes" id="UP000663903"/>
    </source>
</evidence>
<dbReference type="Gene3D" id="3.30.310.170">
    <property type="entry name" value="Outer membrane protein assembly factor BamC"/>
    <property type="match status" value="1"/>
</dbReference>
<dbReference type="AlphaFoldDB" id="A0A975CJP4"/>
<protein>
    <submittedName>
        <fullName evidence="1">Outer membrane protein assembly factor BamC</fullName>
    </submittedName>
</protein>
<proteinExistence type="predicted"/>
<dbReference type="InterPro" id="IPR010653">
    <property type="entry name" value="NlpB/DapX"/>
</dbReference>